<dbReference type="InterPro" id="IPR029044">
    <property type="entry name" value="Nucleotide-diphossugar_trans"/>
</dbReference>
<dbReference type="Pfam" id="PF00535">
    <property type="entry name" value="Glycos_transf_2"/>
    <property type="match status" value="1"/>
</dbReference>
<gene>
    <name evidence="2" type="ORF">AVDCRST_MAG16-1568</name>
</gene>
<protein>
    <recommendedName>
        <fullName evidence="1">Glycosyltransferase 2-like domain-containing protein</fullName>
    </recommendedName>
</protein>
<dbReference type="EMBL" id="CADCUE010000141">
    <property type="protein sequence ID" value="CAA9336989.1"/>
    <property type="molecule type" value="Genomic_DNA"/>
</dbReference>
<feature type="domain" description="Glycosyltransferase 2-like" evidence="1">
    <location>
        <begin position="12"/>
        <end position="130"/>
    </location>
</feature>
<reference evidence="2" key="1">
    <citation type="submission" date="2020-02" db="EMBL/GenBank/DDBJ databases">
        <authorList>
            <person name="Meier V. D."/>
        </authorList>
    </citation>
    <scope>NUCLEOTIDE SEQUENCE</scope>
    <source>
        <strain evidence="2">AVDCRST_MAG16</strain>
    </source>
</reference>
<evidence type="ECO:0000313" key="2">
    <source>
        <dbReference type="EMBL" id="CAA9336989.1"/>
    </source>
</evidence>
<dbReference type="PANTHER" id="PTHR43685">
    <property type="entry name" value="GLYCOSYLTRANSFERASE"/>
    <property type="match status" value="1"/>
</dbReference>
<dbReference type="Gene3D" id="3.90.550.10">
    <property type="entry name" value="Spore Coat Polysaccharide Biosynthesis Protein SpsA, Chain A"/>
    <property type="match status" value="1"/>
</dbReference>
<dbReference type="InterPro" id="IPR001173">
    <property type="entry name" value="Glyco_trans_2-like"/>
</dbReference>
<dbReference type="CDD" id="cd00761">
    <property type="entry name" value="Glyco_tranf_GTA_type"/>
    <property type="match status" value="1"/>
</dbReference>
<dbReference type="SUPFAM" id="SSF53448">
    <property type="entry name" value="Nucleotide-diphospho-sugar transferases"/>
    <property type="match status" value="1"/>
</dbReference>
<dbReference type="PANTHER" id="PTHR43685:SF2">
    <property type="entry name" value="GLYCOSYLTRANSFERASE 2-LIKE DOMAIN-CONTAINING PROTEIN"/>
    <property type="match status" value="1"/>
</dbReference>
<name>A0A6J4LSL1_9ACTN</name>
<dbReference type="InterPro" id="IPR050834">
    <property type="entry name" value="Glycosyltransf_2"/>
</dbReference>
<evidence type="ECO:0000259" key="1">
    <source>
        <dbReference type="Pfam" id="PF00535"/>
    </source>
</evidence>
<proteinExistence type="predicted"/>
<accession>A0A6J4LSL1</accession>
<sequence>MSRPAGGVPTVSVVVPTHDRAELLPRLLHSVLGQEAVDLELLVVDDGSRDSTPEVLGRCSDPRLRVLRHAQARGVAAARNTGTSAAVGRWVAWCDDDDVWAPAKLRLQLQALADSPGALWCNGGAAYVDPALRLSRVRSCPDPRSIARDMLQANAITGGGSGVLADRELVLRLGAFDPAFSMYADWDMWARLAHAAPLAVVDRPLVGYVQHAGGMSQRTLHLAFDELDALEASLARLGARRGLPPQLDRKGLGMWMLRQQTSAGRRVDNLVLPFRLLRRRLVSPARAVAYSVLTAGAPALIERRWASFWEVDPDPMDYARAWLEVLRERERGATGLRQGSASSR</sequence>
<dbReference type="AlphaFoldDB" id="A0A6J4LSL1"/>
<organism evidence="2">
    <name type="scientific">uncultured Frankineae bacterium</name>
    <dbReference type="NCBI Taxonomy" id="437475"/>
    <lineage>
        <taxon>Bacteria</taxon>
        <taxon>Bacillati</taxon>
        <taxon>Actinomycetota</taxon>
        <taxon>Actinomycetes</taxon>
        <taxon>Frankiales</taxon>
        <taxon>environmental samples</taxon>
    </lineage>
</organism>